<dbReference type="Proteomes" id="UP000010523">
    <property type="component" value="Unassembled WGS sequence"/>
</dbReference>
<dbReference type="RefSeq" id="WP_003352202.1">
    <property type="nucleotide sequence ID" value="NZ_AFEU01000002.1"/>
</dbReference>
<dbReference type="PATRIC" id="fig|997296.3.peg.2143"/>
<keyword evidence="1" id="KW-0472">Membrane</keyword>
<name>I3E2I3_BACMT</name>
<evidence type="ECO:0000313" key="3">
    <source>
        <dbReference type="Proteomes" id="UP000010523"/>
    </source>
</evidence>
<dbReference type="EMBL" id="AFEU01000002">
    <property type="protein sequence ID" value="EIJ80704.1"/>
    <property type="molecule type" value="Genomic_DNA"/>
</dbReference>
<gene>
    <name evidence="2" type="ORF">PB1_10107</name>
</gene>
<sequence length="66" mass="7637">MHDYRIPYGPVRRGFFFGAPFLGGLLGGLAAGALFYPRPYFYPPYPFFPPYPYYPPYYGYVGGYPY</sequence>
<keyword evidence="3" id="KW-1185">Reference proteome</keyword>
<organism evidence="2 3">
    <name type="scientific">Bacillus methanolicus PB1</name>
    <dbReference type="NCBI Taxonomy" id="997296"/>
    <lineage>
        <taxon>Bacteria</taxon>
        <taxon>Bacillati</taxon>
        <taxon>Bacillota</taxon>
        <taxon>Bacilli</taxon>
        <taxon>Bacillales</taxon>
        <taxon>Bacillaceae</taxon>
        <taxon>Bacillus</taxon>
    </lineage>
</organism>
<accession>I3E2I3</accession>
<dbReference type="AlphaFoldDB" id="I3E2I3"/>
<proteinExistence type="predicted"/>
<reference evidence="2 3" key="1">
    <citation type="journal article" date="2012" name="Appl. Environ. Microbiol.">
        <title>Genome Sequence of Thermotolerant Bacillus methanolicus: Features and Regulation Related to Methylotrophy and Production of L-Lysine and L-Glutamate from Methanol.</title>
        <authorList>
            <person name="Heggeset T.M."/>
            <person name="Krog A."/>
            <person name="Balzer S."/>
            <person name="Wentzel A."/>
            <person name="Ellingsen T.E."/>
            <person name="Brautaset T."/>
        </authorList>
    </citation>
    <scope>NUCLEOTIDE SEQUENCE [LARGE SCALE GENOMIC DNA]</scope>
    <source>
        <strain evidence="2 3">PB1</strain>
    </source>
</reference>
<protein>
    <submittedName>
        <fullName evidence="2">Uncharacterized protein</fullName>
    </submittedName>
</protein>
<keyword evidence="1" id="KW-1133">Transmembrane helix</keyword>
<evidence type="ECO:0000256" key="1">
    <source>
        <dbReference type="SAM" id="Phobius"/>
    </source>
</evidence>
<evidence type="ECO:0000313" key="2">
    <source>
        <dbReference type="EMBL" id="EIJ80704.1"/>
    </source>
</evidence>
<comment type="caution">
    <text evidence="2">The sequence shown here is derived from an EMBL/GenBank/DDBJ whole genome shotgun (WGS) entry which is preliminary data.</text>
</comment>
<feature type="transmembrane region" description="Helical" evidence="1">
    <location>
        <begin position="15"/>
        <end position="36"/>
    </location>
</feature>
<keyword evidence="1" id="KW-0812">Transmembrane</keyword>